<keyword evidence="1" id="KW-0812">Transmembrane</keyword>
<dbReference type="AlphaFoldDB" id="A0A2H0UDR2"/>
<comment type="caution">
    <text evidence="2">The sequence shown here is derived from an EMBL/GenBank/DDBJ whole genome shotgun (WGS) entry which is preliminary data.</text>
</comment>
<evidence type="ECO:0000313" key="2">
    <source>
        <dbReference type="EMBL" id="PIR84564.1"/>
    </source>
</evidence>
<name>A0A2H0UDR2_9BACT</name>
<evidence type="ECO:0000313" key="3">
    <source>
        <dbReference type="Proteomes" id="UP000229344"/>
    </source>
</evidence>
<keyword evidence="1" id="KW-1133">Transmembrane helix</keyword>
<feature type="transmembrane region" description="Helical" evidence="1">
    <location>
        <begin position="35"/>
        <end position="55"/>
    </location>
</feature>
<keyword evidence="1" id="KW-0472">Membrane</keyword>
<dbReference type="EMBL" id="PFBI01000006">
    <property type="protein sequence ID" value="PIR84564.1"/>
    <property type="molecule type" value="Genomic_DNA"/>
</dbReference>
<reference evidence="3" key="1">
    <citation type="submission" date="2017-09" db="EMBL/GenBank/DDBJ databases">
        <title>Depth-based differentiation of microbial function through sediment-hosted aquifers and enrichment of novel symbionts in the deep terrestrial subsurface.</title>
        <authorList>
            <person name="Probst A.J."/>
            <person name="Ladd B."/>
            <person name="Jarett J.K."/>
            <person name="Geller-Mcgrath D.E."/>
            <person name="Sieber C.M.K."/>
            <person name="Emerson J.B."/>
            <person name="Anantharaman K."/>
            <person name="Thomas B.C."/>
            <person name="Malmstrom R."/>
            <person name="Stieglmeier M."/>
            <person name="Klingl A."/>
            <person name="Woyke T."/>
            <person name="Ryan C.M."/>
            <person name="Banfield J.F."/>
        </authorList>
    </citation>
    <scope>NUCLEOTIDE SEQUENCE [LARGE SCALE GENOMIC DNA]</scope>
</reference>
<organism evidence="2 3">
    <name type="scientific">Candidatus Kaiserbacteria bacterium CG10_big_fil_rev_8_21_14_0_10_47_16</name>
    <dbReference type="NCBI Taxonomy" id="1974608"/>
    <lineage>
        <taxon>Bacteria</taxon>
        <taxon>Candidatus Kaiseribacteriota</taxon>
    </lineage>
</organism>
<sequence>MRSNKHVLLFFTSDTEVNMSTVPTTLSESEKLKHTVYTVAIGTFLVVWVGLMIMAESVFATLLMPTAVVLLFVIFSVTRLLEAGSSVYFVPGIVFTAFLALGLLILSAFTMQWNGLVHSGDNVEYLPRFHMKPLQQEVSRAAPLTGTLTAKQMDNDAHVVREDERAWFLVTVTYEVKDPYSLSAAEWAVLKTGGLPLKELPLSFDSAPDIVVEDWLKRNLPNVTTHVRVMYVSPPIVYGEENL</sequence>
<proteinExistence type="predicted"/>
<feature type="transmembrane region" description="Helical" evidence="1">
    <location>
        <begin position="62"/>
        <end position="81"/>
    </location>
</feature>
<feature type="transmembrane region" description="Helical" evidence="1">
    <location>
        <begin position="87"/>
        <end position="109"/>
    </location>
</feature>
<gene>
    <name evidence="2" type="ORF">COU16_03235</name>
</gene>
<accession>A0A2H0UDR2</accession>
<dbReference type="Proteomes" id="UP000229344">
    <property type="component" value="Unassembled WGS sequence"/>
</dbReference>
<protein>
    <submittedName>
        <fullName evidence="2">Uncharacterized protein</fullName>
    </submittedName>
</protein>
<evidence type="ECO:0000256" key="1">
    <source>
        <dbReference type="SAM" id="Phobius"/>
    </source>
</evidence>